<name>A0A0S4LB26_9BACT</name>
<evidence type="ECO:0000313" key="3">
    <source>
        <dbReference type="Proteomes" id="UP000198736"/>
    </source>
</evidence>
<organism evidence="2 3">
    <name type="scientific">Candidatus Nitrospira nitrificans</name>
    <dbReference type="NCBI Taxonomy" id="1742973"/>
    <lineage>
        <taxon>Bacteria</taxon>
        <taxon>Pseudomonadati</taxon>
        <taxon>Nitrospirota</taxon>
        <taxon>Nitrospiria</taxon>
        <taxon>Nitrospirales</taxon>
        <taxon>Nitrospiraceae</taxon>
        <taxon>Nitrospira</taxon>
    </lineage>
</organism>
<protein>
    <submittedName>
        <fullName evidence="2">Uncharacterized protein</fullName>
    </submittedName>
</protein>
<dbReference type="AlphaFoldDB" id="A0A0S4LB26"/>
<dbReference type="STRING" id="1742973.COMA2_120040"/>
<proteinExistence type="predicted"/>
<evidence type="ECO:0000313" key="2">
    <source>
        <dbReference type="EMBL" id="CUS33046.1"/>
    </source>
</evidence>
<feature type="chain" id="PRO_5006623890" evidence="1">
    <location>
        <begin position="21"/>
        <end position="206"/>
    </location>
</feature>
<feature type="signal peptide" evidence="1">
    <location>
        <begin position="1"/>
        <end position="20"/>
    </location>
</feature>
<accession>A0A0S4LB26</accession>
<dbReference type="OrthoDB" id="9831336at2"/>
<keyword evidence="1" id="KW-0732">Signal</keyword>
<dbReference type="RefSeq" id="WP_090894828.1">
    <property type="nucleotide sequence ID" value="NZ_CZPZ01000004.1"/>
</dbReference>
<dbReference type="EMBL" id="CZPZ01000004">
    <property type="protein sequence ID" value="CUS33046.1"/>
    <property type="molecule type" value="Genomic_DNA"/>
</dbReference>
<gene>
    <name evidence="2" type="ORF">COMA2_120040</name>
</gene>
<reference evidence="3" key="1">
    <citation type="submission" date="2015-10" db="EMBL/GenBank/DDBJ databases">
        <authorList>
            <person name="Luecker S."/>
            <person name="Luecker S."/>
        </authorList>
    </citation>
    <scope>NUCLEOTIDE SEQUENCE [LARGE SCALE GENOMIC DNA]</scope>
</reference>
<evidence type="ECO:0000256" key="1">
    <source>
        <dbReference type="SAM" id="SignalP"/>
    </source>
</evidence>
<keyword evidence="3" id="KW-1185">Reference proteome</keyword>
<dbReference type="Proteomes" id="UP000198736">
    <property type="component" value="Unassembled WGS sequence"/>
</dbReference>
<sequence>MKVMSLGGLAVVMIPALVSAASVELAAYSDRPLCEKMVTLLGERLNAPSELSKTVEWTAVELKGEGPKIRRCSSLDKANIDLNNDGRDDLVVKTTFCMKGVPSDSFYVFPADSQVLDQLSWQDMRPLLATQDKFERTGGTYPLTSLPMDKASTSPALSAVFTIQPFRLDGVAYIGLTDARREWMVIAKYRGGERFEDLCYLRAEPN</sequence>